<proteinExistence type="predicted"/>
<evidence type="ECO:0000313" key="1">
    <source>
        <dbReference type="EMBL" id="CAL1393215.1"/>
    </source>
</evidence>
<name>A0AAV2F6Z1_9ROSI</name>
<dbReference type="Proteomes" id="UP001497516">
    <property type="component" value="Chromosome 6"/>
</dbReference>
<dbReference type="InterPro" id="IPR055296">
    <property type="entry name" value="SRL2-like"/>
</dbReference>
<dbReference type="EMBL" id="OZ034819">
    <property type="protein sequence ID" value="CAL1393215.1"/>
    <property type="molecule type" value="Genomic_DNA"/>
</dbReference>
<protein>
    <submittedName>
        <fullName evidence="1">Uncharacterized protein</fullName>
    </submittedName>
</protein>
<sequence length="207" mass="22490">MSVLDELQSRISESESAMMNILVLNLSITTEMEPDEVARQLSEPFGPDDLLMFGPRSVLDHHRAASHSKESLSFDEDVPSNLIDDDATSEASVSDLCRFIPKIPSSPSVSHIISIGKLLESALEVAGQVAGTSVSTSPLSYDSMTRHRCKYRLPSVTVSGAAVPWQTSCKSEVDGEELKQKTSTEQYLPMKLPPASPYDNFLKAAGC</sequence>
<dbReference type="AlphaFoldDB" id="A0AAV2F6Z1"/>
<accession>A0AAV2F6Z1</accession>
<gene>
    <name evidence="1" type="ORF">LTRI10_LOCUS33809</name>
</gene>
<dbReference type="PANTHER" id="PTHR46087">
    <property type="entry name" value="PUTATIVE, EXPRESSED-RELATED"/>
    <property type="match status" value="1"/>
</dbReference>
<dbReference type="PANTHER" id="PTHR46087:SF11">
    <property type="entry name" value="PROTEIN SEMI-ROLLED LEAF 2"/>
    <property type="match status" value="1"/>
</dbReference>
<evidence type="ECO:0000313" key="2">
    <source>
        <dbReference type="Proteomes" id="UP001497516"/>
    </source>
</evidence>
<keyword evidence="2" id="KW-1185">Reference proteome</keyword>
<reference evidence="1 2" key="1">
    <citation type="submission" date="2024-04" db="EMBL/GenBank/DDBJ databases">
        <authorList>
            <person name="Fracassetti M."/>
        </authorList>
    </citation>
    <scope>NUCLEOTIDE SEQUENCE [LARGE SCALE GENOMIC DNA]</scope>
</reference>
<organism evidence="1 2">
    <name type="scientific">Linum trigynum</name>
    <dbReference type="NCBI Taxonomy" id="586398"/>
    <lineage>
        <taxon>Eukaryota</taxon>
        <taxon>Viridiplantae</taxon>
        <taxon>Streptophyta</taxon>
        <taxon>Embryophyta</taxon>
        <taxon>Tracheophyta</taxon>
        <taxon>Spermatophyta</taxon>
        <taxon>Magnoliopsida</taxon>
        <taxon>eudicotyledons</taxon>
        <taxon>Gunneridae</taxon>
        <taxon>Pentapetalae</taxon>
        <taxon>rosids</taxon>
        <taxon>fabids</taxon>
        <taxon>Malpighiales</taxon>
        <taxon>Linaceae</taxon>
        <taxon>Linum</taxon>
    </lineage>
</organism>